<feature type="transmembrane region" description="Helical" evidence="1">
    <location>
        <begin position="52"/>
        <end position="78"/>
    </location>
</feature>
<evidence type="ECO:0000313" key="3">
    <source>
        <dbReference type="Proteomes" id="UP000735302"/>
    </source>
</evidence>
<keyword evidence="1" id="KW-0472">Membrane</keyword>
<dbReference type="Proteomes" id="UP000735302">
    <property type="component" value="Unassembled WGS sequence"/>
</dbReference>
<comment type="caution">
    <text evidence="2">The sequence shown here is derived from an EMBL/GenBank/DDBJ whole genome shotgun (WGS) entry which is preliminary data.</text>
</comment>
<dbReference type="AlphaFoldDB" id="A0AAV4AE26"/>
<keyword evidence="1" id="KW-1133">Transmembrane helix</keyword>
<reference evidence="2 3" key="1">
    <citation type="journal article" date="2021" name="Elife">
        <title>Chloroplast acquisition without the gene transfer in kleptoplastic sea slugs, Plakobranchus ocellatus.</title>
        <authorList>
            <person name="Maeda T."/>
            <person name="Takahashi S."/>
            <person name="Yoshida T."/>
            <person name="Shimamura S."/>
            <person name="Takaki Y."/>
            <person name="Nagai Y."/>
            <person name="Toyoda A."/>
            <person name="Suzuki Y."/>
            <person name="Arimoto A."/>
            <person name="Ishii H."/>
            <person name="Satoh N."/>
            <person name="Nishiyama T."/>
            <person name="Hasebe M."/>
            <person name="Maruyama T."/>
            <person name="Minagawa J."/>
            <person name="Obokata J."/>
            <person name="Shigenobu S."/>
        </authorList>
    </citation>
    <scope>NUCLEOTIDE SEQUENCE [LARGE SCALE GENOMIC DNA]</scope>
</reference>
<gene>
    <name evidence="2" type="ORF">PoB_003213500</name>
</gene>
<dbReference type="EMBL" id="BLXT01003749">
    <property type="protein sequence ID" value="GFO05630.1"/>
    <property type="molecule type" value="Genomic_DNA"/>
</dbReference>
<accession>A0AAV4AE26</accession>
<evidence type="ECO:0000313" key="2">
    <source>
        <dbReference type="EMBL" id="GFO05630.1"/>
    </source>
</evidence>
<sequence length="148" mass="17081">MINTEVSQLAYLDRMVNTEKSHSKIDFQQYLPLVVSPFSTLSGFSFRQGLDWFLVLVTVLLLQNVIVEPALFLIAAFLSSQIWRTPQIINECVERFKVVLHDVYLQEWLEELAVKSRPLTSFIHKQAAPESASLFHLHDKIHKALKVM</sequence>
<organism evidence="2 3">
    <name type="scientific">Plakobranchus ocellatus</name>
    <dbReference type="NCBI Taxonomy" id="259542"/>
    <lineage>
        <taxon>Eukaryota</taxon>
        <taxon>Metazoa</taxon>
        <taxon>Spiralia</taxon>
        <taxon>Lophotrochozoa</taxon>
        <taxon>Mollusca</taxon>
        <taxon>Gastropoda</taxon>
        <taxon>Heterobranchia</taxon>
        <taxon>Euthyneura</taxon>
        <taxon>Panpulmonata</taxon>
        <taxon>Sacoglossa</taxon>
        <taxon>Placobranchoidea</taxon>
        <taxon>Plakobranchidae</taxon>
        <taxon>Plakobranchus</taxon>
    </lineage>
</organism>
<keyword evidence="3" id="KW-1185">Reference proteome</keyword>
<evidence type="ECO:0000256" key="1">
    <source>
        <dbReference type="SAM" id="Phobius"/>
    </source>
</evidence>
<proteinExistence type="predicted"/>
<protein>
    <submittedName>
        <fullName evidence="2">Uncharacterized protein</fullName>
    </submittedName>
</protein>
<keyword evidence="1" id="KW-0812">Transmembrane</keyword>
<name>A0AAV4AE26_9GAST</name>